<feature type="compositionally biased region" description="Basic and acidic residues" evidence="1">
    <location>
        <begin position="140"/>
        <end position="156"/>
    </location>
</feature>
<dbReference type="PANTHER" id="PTHR33781:SF1">
    <property type="entry name" value="PROTEIN PHYTOCHROME KINASE SUBSTRATE 4"/>
    <property type="match status" value="1"/>
</dbReference>
<accession>A0AAP0HEN1</accession>
<organism evidence="2 3">
    <name type="scientific">Stephania yunnanensis</name>
    <dbReference type="NCBI Taxonomy" id="152371"/>
    <lineage>
        <taxon>Eukaryota</taxon>
        <taxon>Viridiplantae</taxon>
        <taxon>Streptophyta</taxon>
        <taxon>Embryophyta</taxon>
        <taxon>Tracheophyta</taxon>
        <taxon>Spermatophyta</taxon>
        <taxon>Magnoliopsida</taxon>
        <taxon>Ranunculales</taxon>
        <taxon>Menispermaceae</taxon>
        <taxon>Menispermoideae</taxon>
        <taxon>Cissampelideae</taxon>
        <taxon>Stephania</taxon>
    </lineage>
</organism>
<reference evidence="2 3" key="1">
    <citation type="submission" date="2024-01" db="EMBL/GenBank/DDBJ databases">
        <title>Genome assemblies of Stephania.</title>
        <authorList>
            <person name="Yang L."/>
        </authorList>
    </citation>
    <scope>NUCLEOTIDE SEQUENCE [LARGE SCALE GENOMIC DNA]</scope>
    <source>
        <strain evidence="2">YNDBR</strain>
        <tissue evidence="2">Leaf</tissue>
    </source>
</reference>
<feature type="region of interest" description="Disordered" evidence="1">
    <location>
        <begin position="118"/>
        <end position="183"/>
    </location>
</feature>
<dbReference type="EMBL" id="JBBNAF010000046">
    <property type="protein sequence ID" value="KAK9081747.1"/>
    <property type="molecule type" value="Genomic_DNA"/>
</dbReference>
<proteinExistence type="predicted"/>
<name>A0AAP0HEN1_9MAGN</name>
<dbReference type="PANTHER" id="PTHR33781">
    <property type="entry name" value="PROTEIN PHYTOCHROME KINASE SUBSTRATE 1-RELATED"/>
    <property type="match status" value="1"/>
</dbReference>
<keyword evidence="3" id="KW-1185">Reference proteome</keyword>
<sequence>MAISIRNIQLEEKKKGGSWFFRRKCPCSGKKSVQVEEKFSVSEPRKQRPKTGEPSPIPCSPCPDQLVLSLGEIDHSKAKSKSRSFSPDARFAAADIGGVGHRVVSSSSTRSFNESTTGFSFPILNPPNNNGNNGKLGSHLLEEPPRESLEVFRPSDEDPVGEMTQNSHFNYSPRTRPPIEDDLVSDASSDLFEIESFSTQSTTYPMYKTRDSLDETSSF</sequence>
<evidence type="ECO:0000256" key="1">
    <source>
        <dbReference type="SAM" id="MobiDB-lite"/>
    </source>
</evidence>
<dbReference type="InterPro" id="IPR039615">
    <property type="entry name" value="PKS"/>
</dbReference>
<comment type="caution">
    <text evidence="2">The sequence shown here is derived from an EMBL/GenBank/DDBJ whole genome shotgun (WGS) entry which is preliminary data.</text>
</comment>
<feature type="compositionally biased region" description="Polar residues" evidence="1">
    <location>
        <begin position="163"/>
        <end position="173"/>
    </location>
</feature>
<protein>
    <submittedName>
        <fullName evidence="2">Uncharacterized protein</fullName>
    </submittedName>
</protein>
<evidence type="ECO:0000313" key="3">
    <source>
        <dbReference type="Proteomes" id="UP001420932"/>
    </source>
</evidence>
<gene>
    <name evidence="2" type="ORF">Syun_031193</name>
</gene>
<feature type="compositionally biased region" description="Basic and acidic residues" evidence="1">
    <location>
        <begin position="33"/>
        <end position="46"/>
    </location>
</feature>
<dbReference type="GO" id="GO:0009638">
    <property type="term" value="P:phototropism"/>
    <property type="evidence" value="ECO:0007669"/>
    <property type="project" value="InterPro"/>
</dbReference>
<dbReference type="Proteomes" id="UP001420932">
    <property type="component" value="Unassembled WGS sequence"/>
</dbReference>
<evidence type="ECO:0000313" key="2">
    <source>
        <dbReference type="EMBL" id="KAK9081747.1"/>
    </source>
</evidence>
<dbReference type="AlphaFoldDB" id="A0AAP0HEN1"/>
<feature type="region of interest" description="Disordered" evidence="1">
    <location>
        <begin position="27"/>
        <end position="63"/>
    </location>
</feature>